<dbReference type="PIRSF" id="PIRSF036802">
    <property type="entry name" value="Tau55_TFC7"/>
    <property type="match status" value="1"/>
</dbReference>
<dbReference type="EMBL" id="JACBPP010000003">
    <property type="protein sequence ID" value="KAF8003362.1"/>
    <property type="molecule type" value="Genomic_DNA"/>
</dbReference>
<gene>
    <name evidence="2" type="ORF">HF325_002607</name>
</gene>
<evidence type="ECO:0000256" key="1">
    <source>
        <dbReference type="SAM" id="MobiDB-lite"/>
    </source>
</evidence>
<dbReference type="Gene3D" id="3.40.50.1240">
    <property type="entry name" value="Phosphoglycerate mutase-like"/>
    <property type="match status" value="1"/>
</dbReference>
<dbReference type="FunFam" id="3.40.50.1240:FF:000034">
    <property type="entry name" value="Transcription factor TFIIIC subunit"/>
    <property type="match status" value="1"/>
</dbReference>
<reference evidence="2" key="1">
    <citation type="submission" date="2020-10" db="EMBL/GenBank/DDBJ databases">
        <title>The Whole-Genome Sequence of Metschnikowia persimmonesis, a Novel Endophytic Yeast Species Isolated from Medicinal Plant Diospyros kaki Thumb.</title>
        <authorList>
            <person name="Rahmat E."/>
            <person name="Kang Y."/>
        </authorList>
    </citation>
    <scope>NUCLEOTIDE SEQUENCE</scope>
    <source>
        <strain evidence="2">KIOM G15050</strain>
    </source>
</reference>
<dbReference type="PANTHER" id="PTHR16469:SF51">
    <property type="entry name" value="TRANSCRIPTION FACTOR TAU 55 KDA SUBUNIT"/>
    <property type="match status" value="1"/>
</dbReference>
<dbReference type="AlphaFoldDB" id="A0A8H7GUT4"/>
<proteinExistence type="predicted"/>
<dbReference type="InterPro" id="IPR013078">
    <property type="entry name" value="His_Pase_superF_clade-1"/>
</dbReference>
<dbReference type="SUPFAM" id="SSF53254">
    <property type="entry name" value="Phosphoglycerate mutase-like"/>
    <property type="match status" value="1"/>
</dbReference>
<feature type="compositionally biased region" description="Basic and acidic residues" evidence="1">
    <location>
        <begin position="249"/>
        <end position="258"/>
    </location>
</feature>
<organism evidence="2 3">
    <name type="scientific">Metschnikowia pulcherrima</name>
    <dbReference type="NCBI Taxonomy" id="27326"/>
    <lineage>
        <taxon>Eukaryota</taxon>
        <taxon>Fungi</taxon>
        <taxon>Dikarya</taxon>
        <taxon>Ascomycota</taxon>
        <taxon>Saccharomycotina</taxon>
        <taxon>Pichiomycetes</taxon>
        <taxon>Metschnikowiaceae</taxon>
        <taxon>Metschnikowia</taxon>
    </lineage>
</organism>
<comment type="caution">
    <text evidence="2">The sequence shown here is derived from an EMBL/GenBank/DDBJ whole genome shotgun (WGS) entry which is preliminary data.</text>
</comment>
<dbReference type="PANTHER" id="PTHR16469">
    <property type="entry name" value="UBIQUITIN-ASSOCIATED AND SH3 DOMAIN-CONTAINING BA-RELATED"/>
    <property type="match status" value="1"/>
</dbReference>
<evidence type="ECO:0000313" key="3">
    <source>
        <dbReference type="Proteomes" id="UP000649328"/>
    </source>
</evidence>
<accession>A0A8H7GUT4</accession>
<name>A0A8H7GUT4_9ASCO</name>
<dbReference type="GO" id="GO:0016791">
    <property type="term" value="F:phosphatase activity"/>
    <property type="evidence" value="ECO:0007669"/>
    <property type="project" value="UniProtKB-ARBA"/>
</dbReference>
<keyword evidence="3" id="KW-1185">Reference proteome</keyword>
<dbReference type="Pfam" id="PF00300">
    <property type="entry name" value="His_Phos_1"/>
    <property type="match status" value="1"/>
</dbReference>
<dbReference type="OrthoDB" id="414418at2759"/>
<dbReference type="InterPro" id="IPR014623">
    <property type="entry name" value="Tfc7/tau55"/>
</dbReference>
<sequence length="439" mass="48661">MTLSTIYVARHGYRSNWLPPPHPPNPTGIDSDPVLAPHGVDQAVELSHHIGKLPDKEKPQFIVSSPFYRCVETAQPTARVLGLKVAIDRGVGEWFKTDRGVVPRPAGYDQLGEFFPEVIANADIWEGSGVVPSESGETSDDIFARCQQFWAEFLPSFEKQYSAVSSILIVTHAATKIALGMSLLDHQSVNDEITFNGEKTKIRAGACSIDKFVREQDSWALKENGRTDFLKDGEEMNWNFDVKFEAGSDEDIKAEKRPPSSQEYLSHRQKSARNSKTTLTRTYTFAIDVPVVAPSFYDELSRDSGKGREGPALLQQLLINPNAKLQLTELDHETPLFKISDNANVAADPESMLFSNLSAIDGQIYKTSWTRLLGTELVFDEYGDLVGTVREHLVTDPSVKVKPKLENAVDADKDTTPLDASDTKTSFFKKAVAAAKLKK</sequence>
<dbReference type="CDD" id="cd07067">
    <property type="entry name" value="HP_PGM_like"/>
    <property type="match status" value="1"/>
</dbReference>
<evidence type="ECO:0000313" key="2">
    <source>
        <dbReference type="EMBL" id="KAF8003362.1"/>
    </source>
</evidence>
<dbReference type="InterPro" id="IPR051710">
    <property type="entry name" value="Phosphatase_SH3-domain"/>
</dbReference>
<dbReference type="Proteomes" id="UP000649328">
    <property type="component" value="Unassembled WGS sequence"/>
</dbReference>
<protein>
    <submittedName>
        <fullName evidence="2">Uncharacterized protein</fullName>
    </submittedName>
</protein>
<feature type="region of interest" description="Disordered" evidence="1">
    <location>
        <begin position="249"/>
        <end position="275"/>
    </location>
</feature>
<dbReference type="InterPro" id="IPR029033">
    <property type="entry name" value="His_PPase_superfam"/>
</dbReference>